<organism evidence="14">
    <name type="scientific">Bactrocera dorsalis</name>
    <name type="common">Oriental fruit fly</name>
    <name type="synonym">Dacus dorsalis</name>
    <dbReference type="NCBI Taxonomy" id="27457"/>
    <lineage>
        <taxon>Eukaryota</taxon>
        <taxon>Metazoa</taxon>
        <taxon>Ecdysozoa</taxon>
        <taxon>Arthropoda</taxon>
        <taxon>Hexapoda</taxon>
        <taxon>Insecta</taxon>
        <taxon>Pterygota</taxon>
        <taxon>Neoptera</taxon>
        <taxon>Endopterygota</taxon>
        <taxon>Diptera</taxon>
        <taxon>Brachycera</taxon>
        <taxon>Muscomorpha</taxon>
        <taxon>Tephritoidea</taxon>
        <taxon>Tephritidae</taxon>
        <taxon>Bactrocera</taxon>
        <taxon>Bactrocera</taxon>
    </lineage>
</organism>
<dbReference type="EC" id="2.4.1.-" evidence="12"/>
<protein>
    <recommendedName>
        <fullName evidence="12">Mannosyltransferase</fullName>
        <ecNumber evidence="12">2.4.1.-</ecNumber>
    </recommendedName>
</protein>
<feature type="transmembrane region" description="Helical" evidence="12">
    <location>
        <begin position="114"/>
        <end position="131"/>
    </location>
</feature>
<evidence type="ECO:0000256" key="5">
    <source>
        <dbReference type="ARBA" id="ARBA00022679"/>
    </source>
</evidence>
<evidence type="ECO:0000256" key="12">
    <source>
        <dbReference type="RuleBase" id="RU363075"/>
    </source>
</evidence>
<dbReference type="InterPro" id="IPR005599">
    <property type="entry name" value="GPI_mannosylTrfase"/>
</dbReference>
<evidence type="ECO:0000256" key="1">
    <source>
        <dbReference type="ARBA" id="ARBA00004477"/>
    </source>
</evidence>
<feature type="transmembrane region" description="Helical" evidence="12">
    <location>
        <begin position="277"/>
        <end position="295"/>
    </location>
</feature>
<feature type="transmembrane region" description="Helical" evidence="12">
    <location>
        <begin position="136"/>
        <end position="153"/>
    </location>
</feature>
<evidence type="ECO:0000256" key="9">
    <source>
        <dbReference type="ARBA" id="ARBA00023136"/>
    </source>
</evidence>
<reference evidence="14" key="1">
    <citation type="journal article" date="2014" name="BMC Genomics">
        <title>Characterizing the developmental transcriptome of the oriental fruit fly, Bactrocera dorsalis (Diptera: Tephritidae) through comparative genomic analysis with Drosophila melanogaster utilizing modENCODE datasets.</title>
        <authorList>
            <person name="Geib S.M."/>
            <person name="Calla B."/>
            <person name="Hall B."/>
            <person name="Hou S."/>
            <person name="Manoukis N.C."/>
        </authorList>
    </citation>
    <scope>NUCLEOTIDE SEQUENCE</scope>
    <source>
        <strain evidence="14">Punador</strain>
    </source>
</reference>
<feature type="transmembrane region" description="Helical" evidence="12">
    <location>
        <begin position="85"/>
        <end position="102"/>
    </location>
</feature>
<keyword evidence="9 12" id="KW-0472">Membrane</keyword>
<feature type="transmembrane region" description="Helical" evidence="12">
    <location>
        <begin position="334"/>
        <end position="354"/>
    </location>
</feature>
<keyword evidence="7 12" id="KW-0256">Endoplasmic reticulum</keyword>
<comment type="function">
    <text evidence="10">Mannosyltransferase that operates in the biosynthetic pathway of dolichol-linked oligosaccharides, the glycan precursors employed in protein asparagine (N)-glycosylation. The assembly of dolichol-linked oligosaccharides begins on the cytosolic side of the endoplasmic reticulum membrane and finishes in its lumen. The sequential addition of sugars to dolichol pyrophosphate produces dolichol-linked oligosaccharides containing fourteen sugars, including two GlcNAcs, nine mannoses and three glucoses. Once assembled, the oligosaccharide is transferred from the lipid to nascent proteins by oligosaccharyltransferases. In the lumen of the endoplasmic reticulum, adds the eighth mannose residue in an alpha-1,6 linkage onto Man(7)GlcNAc(2)-PP-dolichol to produce Man(8)GlcNAc(2)-PP-dolichol.</text>
</comment>
<dbReference type="CTD" id="79087"/>
<evidence type="ECO:0000256" key="13">
    <source>
        <dbReference type="SAM" id="MobiDB-lite"/>
    </source>
</evidence>
<evidence type="ECO:0000256" key="11">
    <source>
        <dbReference type="ARBA" id="ARBA00048899"/>
    </source>
</evidence>
<feature type="transmembrane region" description="Helical" evidence="12">
    <location>
        <begin position="159"/>
        <end position="185"/>
    </location>
</feature>
<dbReference type="OrthoDB" id="19039at2759"/>
<comment type="subcellular location">
    <subcellularLocation>
        <location evidence="1 12">Endoplasmic reticulum membrane</location>
        <topology evidence="1 12">Multi-pass membrane protein</topology>
    </subcellularLocation>
</comment>
<sequence length="743" mass="84875">MDSLLFLTAAAHLFYTPFTKVEESFNLQAMHDILYLRQNFTQYDHHDFPGVVPRTFLGPLVVSILSTPFVILFETLSMNKFWAQYVVRLVLAAVVTASWHNFRRVISKQFGTDVRLWFTIITLTQFHFIFYMSRPLPNVIALPVVLYALAFWLEGQTKPFIICSGIAILIFRSELLIFLGLLLAYDVIFRKVTMSSVLKIALPAGLAILVTTIVLDSFFWRRLLWPEGEVLWYNTILNKSSDWGTSPFLWYFYSAFPRALGASVVLVPIGVCLERRIRPLVLAALAFVLIYSILPHKELRFIVYVFPVLNLAAACACCRFWLNSGKSVWHQILALGAGAHLLINILITVFLLVVSSTNYPGGVALTRLHRLEAQTPNVSVHIANLAAQSGVSRFLQIRDDWHYCKNESITYDAEQIRYYTHLLVEAKNKNNVQLWSTLQKEFEIVEFVDCFNNIGIQYSSFVPIRIKTKPCLAILKRIKPPVDVETKIKTKSEKKAKKKSKKSNEIETVEIVLNEVVEDIKDTEMPKDLHSIEKALNETIEDPQQFVEGEKTTLNDKIDAKASLEDGYVEDWTLEVVDDETFEEPIEIQKSEMQTPSAEKPIKVHEAVETSAQKSDTDIQSEETSEQQTKDINFHELHNLALGKVNRKTLATKQKIRQLIEQHYRAKGRHVESSAEKVDKRPATAARQTVKSIIKQERIKEMIEQIATMDLTRICDLDHVSTKDCLKQVIDKLDADDKSAHSN</sequence>
<feature type="transmembrane region" description="Helical" evidence="12">
    <location>
        <begin position="301"/>
        <end position="322"/>
    </location>
</feature>
<dbReference type="AlphaFoldDB" id="A0A034W5M6"/>
<proteinExistence type="inferred from homology"/>
<feature type="transmembrane region" description="Helical" evidence="12">
    <location>
        <begin position="197"/>
        <end position="220"/>
    </location>
</feature>
<dbReference type="RefSeq" id="XP_011210461.2">
    <property type="nucleotide sequence ID" value="XM_011212159.4"/>
</dbReference>
<evidence type="ECO:0000256" key="2">
    <source>
        <dbReference type="ARBA" id="ARBA00004922"/>
    </source>
</evidence>
<evidence type="ECO:0000256" key="8">
    <source>
        <dbReference type="ARBA" id="ARBA00022989"/>
    </source>
</evidence>
<evidence type="ECO:0000256" key="3">
    <source>
        <dbReference type="ARBA" id="ARBA00007063"/>
    </source>
</evidence>
<feature type="region of interest" description="Disordered" evidence="13">
    <location>
        <begin position="607"/>
        <end position="630"/>
    </location>
</feature>
<feature type="transmembrane region" description="Helical" evidence="12">
    <location>
        <begin position="56"/>
        <end position="73"/>
    </location>
</feature>
<evidence type="ECO:0000256" key="6">
    <source>
        <dbReference type="ARBA" id="ARBA00022692"/>
    </source>
</evidence>
<dbReference type="Pfam" id="PF03901">
    <property type="entry name" value="Glyco_transf_22"/>
    <property type="match status" value="1"/>
</dbReference>
<dbReference type="GeneID" id="105231065"/>
<evidence type="ECO:0000256" key="4">
    <source>
        <dbReference type="ARBA" id="ARBA00022676"/>
    </source>
</evidence>
<dbReference type="KEGG" id="bdr:105231065"/>
<keyword evidence="5 14" id="KW-0808">Transferase</keyword>
<comment type="similarity">
    <text evidence="3 12">Belongs to the glycosyltransferase 22 family.</text>
</comment>
<dbReference type="PANTHER" id="PTHR22760">
    <property type="entry name" value="GLYCOSYLTRANSFERASE"/>
    <property type="match status" value="1"/>
</dbReference>
<feature type="transmembrane region" description="Helical" evidence="12">
    <location>
        <begin position="248"/>
        <end position="270"/>
    </location>
</feature>
<gene>
    <name evidence="14" type="primary">ALG12</name>
</gene>
<dbReference type="EMBL" id="GAKP01009522">
    <property type="protein sequence ID" value="JAC49430.1"/>
    <property type="molecule type" value="Transcribed_RNA"/>
</dbReference>
<evidence type="ECO:0000256" key="10">
    <source>
        <dbReference type="ARBA" id="ARBA00044721"/>
    </source>
</evidence>
<keyword evidence="8 12" id="KW-1133">Transmembrane helix</keyword>
<evidence type="ECO:0000256" key="7">
    <source>
        <dbReference type="ARBA" id="ARBA00022824"/>
    </source>
</evidence>
<dbReference type="GO" id="GO:0006487">
    <property type="term" value="P:protein N-linked glycosylation"/>
    <property type="evidence" value="ECO:0007669"/>
    <property type="project" value="TreeGrafter"/>
</dbReference>
<comment type="pathway">
    <text evidence="2">Protein modification; protein glycosylation.</text>
</comment>
<accession>A0A034W5M6</accession>
<evidence type="ECO:0000313" key="14">
    <source>
        <dbReference type="EMBL" id="JAC49430.1"/>
    </source>
</evidence>
<dbReference type="GO" id="GO:0005789">
    <property type="term" value="C:endoplasmic reticulum membrane"/>
    <property type="evidence" value="ECO:0007669"/>
    <property type="project" value="UniProtKB-SubCell"/>
</dbReference>
<keyword evidence="6 12" id="KW-0812">Transmembrane</keyword>
<dbReference type="UniPathway" id="UPA00378"/>
<dbReference type="PANTHER" id="PTHR22760:SF1">
    <property type="entry name" value="DOL-P-MAN:MAN(7)GLCNAC(2)-PP-DOL ALPHA-1,6-MANNOSYLTRANSFERASE"/>
    <property type="match status" value="1"/>
</dbReference>
<keyword evidence="4 12" id="KW-0328">Glycosyltransferase</keyword>
<dbReference type="GO" id="GO:0052917">
    <property type="term" value="F:dol-P-Man:Man(7)GlcNAc(2)-PP-Dol alpha-1,6-mannosyltransferase activity"/>
    <property type="evidence" value="ECO:0007669"/>
    <property type="project" value="UniProtKB-EC"/>
</dbReference>
<name>A0A034W5M6_BACDO</name>
<comment type="catalytic activity">
    <reaction evidence="11">
        <text>an alpha-D-Man-(1-&gt;2)-alpha-D-Man-(1-&gt;2)-alpha-D-Man-(1-&gt;3)-[alpha-D-Man-(1-&gt;2)-alpha-D-Man-(1-&gt;3)-alpha-D-Man-(1-&gt;6)]-beta-D-Man-(1-&gt;4)-beta-D-GlcNAc-(1-&gt;4)-alpha-D-GlcNAc-diphospho-di-trans,poly-cis-dolichol + a di-trans,poly-cis-dolichyl beta-D-mannosyl phosphate = an alpha-D-Man-(1-&gt;2)-alpha-D-Man-(1-&gt;2)-alpha-D-Man-(1-&gt;3)-[alpha-D-Man-(1-&gt;2)-alpha-D-Man-(1-&gt;3)-[alpha-D-Man-(1-&gt;6)]-alpha-D-Man-(1-&gt;6)]-beta-D-Man-(1-&gt;4)-beta-D-GlcNAc-(1-&gt;4)-alpha-D-GlcNAc-diphospho-di-trans,poly-cis-dolichol + a di-trans,poly-cis-dolichyl phosphate + H(+)</text>
        <dbReference type="Rhea" id="RHEA:29535"/>
        <dbReference type="Rhea" id="RHEA-COMP:19498"/>
        <dbReference type="Rhea" id="RHEA-COMP:19501"/>
        <dbReference type="Rhea" id="RHEA-COMP:19518"/>
        <dbReference type="Rhea" id="RHEA-COMP:19519"/>
        <dbReference type="ChEBI" id="CHEBI:15378"/>
        <dbReference type="ChEBI" id="CHEBI:57683"/>
        <dbReference type="ChEBI" id="CHEBI:58211"/>
        <dbReference type="ChEBI" id="CHEBI:132517"/>
        <dbReference type="ChEBI" id="CHEBI:132519"/>
        <dbReference type="EC" id="2.4.1.260"/>
    </reaction>
    <physiologicalReaction direction="left-to-right" evidence="11">
        <dbReference type="Rhea" id="RHEA:29536"/>
    </physiologicalReaction>
</comment>